<proteinExistence type="predicted"/>
<evidence type="ECO:0000313" key="1">
    <source>
        <dbReference type="EMBL" id="MPC70959.1"/>
    </source>
</evidence>
<name>A0A5B7HMF3_PORTR</name>
<gene>
    <name evidence="1" type="ORF">E2C01_065225</name>
</gene>
<accession>A0A5B7HMF3</accession>
<protein>
    <submittedName>
        <fullName evidence="1">Uncharacterized protein</fullName>
    </submittedName>
</protein>
<evidence type="ECO:0000313" key="2">
    <source>
        <dbReference type="Proteomes" id="UP000324222"/>
    </source>
</evidence>
<dbReference type="EMBL" id="VSRR010032029">
    <property type="protein sequence ID" value="MPC70959.1"/>
    <property type="molecule type" value="Genomic_DNA"/>
</dbReference>
<organism evidence="1 2">
    <name type="scientific">Portunus trituberculatus</name>
    <name type="common">Swimming crab</name>
    <name type="synonym">Neptunus trituberculatus</name>
    <dbReference type="NCBI Taxonomy" id="210409"/>
    <lineage>
        <taxon>Eukaryota</taxon>
        <taxon>Metazoa</taxon>
        <taxon>Ecdysozoa</taxon>
        <taxon>Arthropoda</taxon>
        <taxon>Crustacea</taxon>
        <taxon>Multicrustacea</taxon>
        <taxon>Malacostraca</taxon>
        <taxon>Eumalacostraca</taxon>
        <taxon>Eucarida</taxon>
        <taxon>Decapoda</taxon>
        <taxon>Pleocyemata</taxon>
        <taxon>Brachyura</taxon>
        <taxon>Eubrachyura</taxon>
        <taxon>Portunoidea</taxon>
        <taxon>Portunidae</taxon>
        <taxon>Portuninae</taxon>
        <taxon>Portunus</taxon>
    </lineage>
</organism>
<comment type="caution">
    <text evidence="1">The sequence shown here is derived from an EMBL/GenBank/DDBJ whole genome shotgun (WGS) entry which is preliminary data.</text>
</comment>
<dbReference type="Proteomes" id="UP000324222">
    <property type="component" value="Unassembled WGS sequence"/>
</dbReference>
<keyword evidence="2" id="KW-1185">Reference proteome</keyword>
<reference evidence="1 2" key="1">
    <citation type="submission" date="2019-05" db="EMBL/GenBank/DDBJ databases">
        <title>Another draft genome of Portunus trituberculatus and its Hox gene families provides insights of decapod evolution.</title>
        <authorList>
            <person name="Jeong J.-H."/>
            <person name="Song I."/>
            <person name="Kim S."/>
            <person name="Choi T."/>
            <person name="Kim D."/>
            <person name="Ryu S."/>
            <person name="Kim W."/>
        </authorList>
    </citation>
    <scope>NUCLEOTIDE SEQUENCE [LARGE SCALE GENOMIC DNA]</scope>
    <source>
        <tissue evidence="1">Muscle</tissue>
    </source>
</reference>
<sequence>MPTCFWAAVEDEHRHGAVAVLTRQVALAALLQAFG</sequence>
<dbReference type="AlphaFoldDB" id="A0A5B7HMF3"/>